<dbReference type="Pfam" id="PF00395">
    <property type="entry name" value="SLH"/>
    <property type="match status" value="1"/>
</dbReference>
<dbReference type="RefSeq" id="WP_157338549.1">
    <property type="nucleotide sequence ID" value="NZ_RHLK01000018.1"/>
</dbReference>
<gene>
    <name evidence="3" type="ORF">EDM21_21820</name>
</gene>
<dbReference type="InterPro" id="IPR001119">
    <property type="entry name" value="SLH_dom"/>
</dbReference>
<keyword evidence="4" id="KW-1185">Reference proteome</keyword>
<feature type="signal peptide" evidence="1">
    <location>
        <begin position="1"/>
        <end position="22"/>
    </location>
</feature>
<dbReference type="Proteomes" id="UP000490800">
    <property type="component" value="Unassembled WGS sequence"/>
</dbReference>
<dbReference type="EMBL" id="RHLK01000018">
    <property type="protein sequence ID" value="MVP02122.1"/>
    <property type="molecule type" value="Genomic_DNA"/>
</dbReference>
<reference evidence="3 4" key="1">
    <citation type="journal article" date="2019" name="Microorganisms">
        <title>Paenibacillus lutrae sp. nov., A Chitinolytic Species Isolated from A River Otter in Castril Natural Park, Granada, Spain.</title>
        <authorList>
            <person name="Rodriguez M."/>
            <person name="Reina J.C."/>
            <person name="Bejar V."/>
            <person name="Llamas I."/>
        </authorList>
    </citation>
    <scope>NUCLEOTIDE SEQUENCE [LARGE SCALE GENOMIC DNA]</scope>
    <source>
        <strain evidence="3 4">N10</strain>
    </source>
</reference>
<evidence type="ECO:0000313" key="3">
    <source>
        <dbReference type="EMBL" id="MVP02122.1"/>
    </source>
</evidence>
<keyword evidence="1" id="KW-0732">Signal</keyword>
<sequence>MIKKSISLFLSMSFLLSTGCKAEEIDTVSKASATAAAAQISFSDISYHWAEKSIKAAVSTGYVDGYDDQTFRPDQKISRAEFVKMITTSLKLPTTQVEGEWYIPYINTAVNGGLHRWSDFTSGDWNTSLTRMEMSRIVVRATQKELQDPKYQMPDSGFLFNATKTGIMQGLSNGQLGKDEPTTRAQAITMIERILKINKGEKLPVDKNAMAYAEVEMRGTNAETVWGMRTKQFPIKDKLGDGLDLQINKMIIVDKTKSDSAFNELYYDPNPKAGTDIYVIAYHITINNLAKKGDYTIYPTFMMSMTSLPRALTRTDDIQIFNGNDTGLHSGWIAFCVPKKDIEEILSRNDVPRIDLNIPQSFINMNEEKGEN</sequence>
<comment type="caution">
    <text evidence="3">The sequence shown here is derived from an EMBL/GenBank/DDBJ whole genome shotgun (WGS) entry which is preliminary data.</text>
</comment>
<dbReference type="PANTHER" id="PTHR43308:SF5">
    <property type="entry name" value="S-LAYER PROTEIN _ PEPTIDOGLYCAN ENDO-BETA-N-ACETYLGLUCOSAMINIDASE"/>
    <property type="match status" value="1"/>
</dbReference>
<organism evidence="3 4">
    <name type="scientific">Paenibacillus lutrae</name>
    <dbReference type="NCBI Taxonomy" id="2078573"/>
    <lineage>
        <taxon>Bacteria</taxon>
        <taxon>Bacillati</taxon>
        <taxon>Bacillota</taxon>
        <taxon>Bacilli</taxon>
        <taxon>Bacillales</taxon>
        <taxon>Paenibacillaceae</taxon>
        <taxon>Paenibacillus</taxon>
    </lineage>
</organism>
<feature type="chain" id="PRO_5031106476" description="SLH domain-containing protein" evidence="1">
    <location>
        <begin position="23"/>
        <end position="372"/>
    </location>
</feature>
<dbReference type="InterPro" id="IPR051465">
    <property type="entry name" value="Cell_Envelope_Struct_Comp"/>
</dbReference>
<evidence type="ECO:0000256" key="1">
    <source>
        <dbReference type="SAM" id="SignalP"/>
    </source>
</evidence>
<feature type="domain" description="SLH" evidence="2">
    <location>
        <begin position="139"/>
        <end position="205"/>
    </location>
</feature>
<protein>
    <recommendedName>
        <fullName evidence="2">SLH domain-containing protein</fullName>
    </recommendedName>
</protein>
<evidence type="ECO:0000313" key="4">
    <source>
        <dbReference type="Proteomes" id="UP000490800"/>
    </source>
</evidence>
<dbReference type="OrthoDB" id="5845122at2"/>
<proteinExistence type="predicted"/>
<dbReference type="PANTHER" id="PTHR43308">
    <property type="entry name" value="OUTER MEMBRANE PROTEIN ALPHA-RELATED"/>
    <property type="match status" value="1"/>
</dbReference>
<name>A0A7X3K1G9_9BACL</name>
<dbReference type="AlphaFoldDB" id="A0A7X3K1G9"/>
<feature type="domain" description="SLH" evidence="2">
    <location>
        <begin position="37"/>
        <end position="100"/>
    </location>
</feature>
<dbReference type="PROSITE" id="PS51272">
    <property type="entry name" value="SLH"/>
    <property type="match status" value="2"/>
</dbReference>
<accession>A0A7X3K1G9</accession>
<evidence type="ECO:0000259" key="2">
    <source>
        <dbReference type="PROSITE" id="PS51272"/>
    </source>
</evidence>
<dbReference type="PROSITE" id="PS51257">
    <property type="entry name" value="PROKAR_LIPOPROTEIN"/>
    <property type="match status" value="1"/>
</dbReference>